<dbReference type="AlphaFoldDB" id="A0A396H4J3"/>
<name>A0A396H4J3_MEDTR</name>
<gene>
    <name evidence="1" type="ORF">MtrunA17_Chr7g0261211</name>
</gene>
<protein>
    <submittedName>
        <fullName evidence="1">Uncharacterized protein</fullName>
    </submittedName>
</protein>
<reference evidence="2" key="1">
    <citation type="journal article" date="2018" name="Nat. Plants">
        <title>Whole-genome landscape of Medicago truncatula symbiotic genes.</title>
        <authorList>
            <person name="Pecrix Y."/>
            <person name="Staton S.E."/>
            <person name="Sallet E."/>
            <person name="Lelandais-Briere C."/>
            <person name="Moreau S."/>
            <person name="Carrere S."/>
            <person name="Blein T."/>
            <person name="Jardinaud M.F."/>
            <person name="Latrasse D."/>
            <person name="Zouine M."/>
            <person name="Zahm M."/>
            <person name="Kreplak J."/>
            <person name="Mayjonade B."/>
            <person name="Satge C."/>
            <person name="Perez M."/>
            <person name="Cauet S."/>
            <person name="Marande W."/>
            <person name="Chantry-Darmon C."/>
            <person name="Lopez-Roques C."/>
            <person name="Bouchez O."/>
            <person name="Berard A."/>
            <person name="Debelle F."/>
            <person name="Munos S."/>
            <person name="Bendahmane A."/>
            <person name="Berges H."/>
            <person name="Niebel A."/>
            <person name="Buitink J."/>
            <person name="Frugier F."/>
            <person name="Benhamed M."/>
            <person name="Crespi M."/>
            <person name="Gouzy J."/>
            <person name="Gamas P."/>
        </authorList>
    </citation>
    <scope>NUCLEOTIDE SEQUENCE [LARGE SCALE GENOMIC DNA]</scope>
    <source>
        <strain evidence="2">cv. Jemalong A17</strain>
    </source>
</reference>
<comment type="caution">
    <text evidence="1">The sequence shown here is derived from an EMBL/GenBank/DDBJ whole genome shotgun (WGS) entry which is preliminary data.</text>
</comment>
<accession>A0A396H4J3</accession>
<evidence type="ECO:0000313" key="2">
    <source>
        <dbReference type="Proteomes" id="UP000265566"/>
    </source>
</evidence>
<dbReference type="Proteomes" id="UP000265566">
    <property type="component" value="Chromosome 7"/>
</dbReference>
<organism evidence="1 2">
    <name type="scientific">Medicago truncatula</name>
    <name type="common">Barrel medic</name>
    <name type="synonym">Medicago tribuloides</name>
    <dbReference type="NCBI Taxonomy" id="3880"/>
    <lineage>
        <taxon>Eukaryota</taxon>
        <taxon>Viridiplantae</taxon>
        <taxon>Streptophyta</taxon>
        <taxon>Embryophyta</taxon>
        <taxon>Tracheophyta</taxon>
        <taxon>Spermatophyta</taxon>
        <taxon>Magnoliopsida</taxon>
        <taxon>eudicotyledons</taxon>
        <taxon>Gunneridae</taxon>
        <taxon>Pentapetalae</taxon>
        <taxon>rosids</taxon>
        <taxon>fabids</taxon>
        <taxon>Fabales</taxon>
        <taxon>Fabaceae</taxon>
        <taxon>Papilionoideae</taxon>
        <taxon>50 kb inversion clade</taxon>
        <taxon>NPAAA clade</taxon>
        <taxon>Hologalegina</taxon>
        <taxon>IRL clade</taxon>
        <taxon>Trifolieae</taxon>
        <taxon>Medicago</taxon>
    </lineage>
</organism>
<evidence type="ECO:0000313" key="1">
    <source>
        <dbReference type="EMBL" id="RHN48199.1"/>
    </source>
</evidence>
<sequence>MLCFLLSANTGEVPSSKGLELLAISLSDSLTTSSGKFNTANEPLVEKAA</sequence>
<dbReference type="EMBL" id="PSQE01000007">
    <property type="protein sequence ID" value="RHN48199.1"/>
    <property type="molecule type" value="Genomic_DNA"/>
</dbReference>
<dbReference type="Gramene" id="rna42889">
    <property type="protein sequence ID" value="RHN48199.1"/>
    <property type="gene ID" value="gene42889"/>
</dbReference>
<proteinExistence type="predicted"/>